<sequence length="103" mass="11254">MPCCRLLYSFSSLASSSSSSSRHTKQRYLGQEPKQHPGSYQSYLSLPQHNNGSAISASAIKSTGAEIMCYPGQSPAAAATPSLRHMRIHQVKFLVLFGLQPER</sequence>
<protein>
    <submittedName>
        <fullName evidence="2">Uncharacterized protein</fullName>
    </submittedName>
</protein>
<evidence type="ECO:0000256" key="1">
    <source>
        <dbReference type="SAM" id="MobiDB-lite"/>
    </source>
</evidence>
<accession>A0A5B7JI47</accession>
<dbReference type="EMBL" id="VSRR010105902">
    <property type="protein sequence ID" value="MPC96410.1"/>
    <property type="molecule type" value="Genomic_DNA"/>
</dbReference>
<dbReference type="AlphaFoldDB" id="A0A5B7JI47"/>
<reference evidence="2 3" key="1">
    <citation type="submission" date="2019-05" db="EMBL/GenBank/DDBJ databases">
        <title>Another draft genome of Portunus trituberculatus and its Hox gene families provides insights of decapod evolution.</title>
        <authorList>
            <person name="Jeong J.-H."/>
            <person name="Song I."/>
            <person name="Kim S."/>
            <person name="Choi T."/>
            <person name="Kim D."/>
            <person name="Ryu S."/>
            <person name="Kim W."/>
        </authorList>
    </citation>
    <scope>NUCLEOTIDE SEQUENCE [LARGE SCALE GENOMIC DNA]</scope>
    <source>
        <tissue evidence="2">Muscle</tissue>
    </source>
</reference>
<organism evidence="2 3">
    <name type="scientific">Portunus trituberculatus</name>
    <name type="common">Swimming crab</name>
    <name type="synonym">Neptunus trituberculatus</name>
    <dbReference type="NCBI Taxonomy" id="210409"/>
    <lineage>
        <taxon>Eukaryota</taxon>
        <taxon>Metazoa</taxon>
        <taxon>Ecdysozoa</taxon>
        <taxon>Arthropoda</taxon>
        <taxon>Crustacea</taxon>
        <taxon>Multicrustacea</taxon>
        <taxon>Malacostraca</taxon>
        <taxon>Eumalacostraca</taxon>
        <taxon>Eucarida</taxon>
        <taxon>Decapoda</taxon>
        <taxon>Pleocyemata</taxon>
        <taxon>Brachyura</taxon>
        <taxon>Eubrachyura</taxon>
        <taxon>Portunoidea</taxon>
        <taxon>Portunidae</taxon>
        <taxon>Portuninae</taxon>
        <taxon>Portunus</taxon>
    </lineage>
</organism>
<keyword evidence="3" id="KW-1185">Reference proteome</keyword>
<feature type="region of interest" description="Disordered" evidence="1">
    <location>
        <begin position="15"/>
        <end position="43"/>
    </location>
</feature>
<proteinExistence type="predicted"/>
<evidence type="ECO:0000313" key="2">
    <source>
        <dbReference type="EMBL" id="MPC96410.1"/>
    </source>
</evidence>
<comment type="caution">
    <text evidence="2">The sequence shown here is derived from an EMBL/GenBank/DDBJ whole genome shotgun (WGS) entry which is preliminary data.</text>
</comment>
<gene>
    <name evidence="2" type="ORF">E2C01_091668</name>
</gene>
<dbReference type="Proteomes" id="UP000324222">
    <property type="component" value="Unassembled WGS sequence"/>
</dbReference>
<evidence type="ECO:0000313" key="3">
    <source>
        <dbReference type="Proteomes" id="UP000324222"/>
    </source>
</evidence>
<name>A0A5B7JI47_PORTR</name>